<sequence length="761" mass="84932">MSKSQSKFPKKIIIPKGSIQPNETVVIEIPSRLKNNSTVLARRKSPKCPPSPVNSGAQDTFVSQGPSSSRPPTPMVPRPMSPQNYGITNQNYSNPYNASDMQMSYEDPNLTVAAGNNYGSHPIKRCMEPYESALPRMTNEVYKTRYHNPTDISFRPSSPNTTFQVNNQSFAPQFQNTQAHEYQSSGQTRYNTGYSPKTSSFKPETAQNLGGVSNTSIETYTEEVTEEYESSGDVDDSLLGRIMRGEIDKKMDWPTPTSEAGVQGSGNSPFSENVNYNRGRNTNCSKGENVTYTVMPDTTNTTMRNSSCNMENVTYSNKLNRPFSAGGNATYTINEEPNYDVESSLYTDNICSPSRVNTNYTIQDGNPNRRNGSASYPSRGNISYNTTPDVSYIHSNTTNQYYDRENPYTFKEESEAYSRGEPTSNKHSTPSTPTLHLQQPYTADYQATLPKKKFSRVSTTSEEITEEFYDSPEADIDDLHLRKIIKNDGGKKTVWSAPPSNIAIGKETNRSNVVYSVPKASLHQVQGTPHHSQVPFTTYTKPFHSDAYEIPREKSTPYTKNVKFNGNKATMFEVSSTPSGDTFQEEEITGLYNASDEGICNEINKVTLSVIPIENEKTNQFEKHKRNSPFTKYSAGENIQNSHDGSGGTEEGNYNKFLLQGNSPGKTIRKVTKKTTKTIINPKGNASKTYTKIQTSLINPTFSEGQEAGENVELKKMEAVEKSHLEQNLKKWQEARRRLILNSDVPDVNGANIKDTPIVNF</sequence>
<dbReference type="AlphaFoldDB" id="A0A8K0FW07"/>
<feature type="compositionally biased region" description="Polar residues" evidence="1">
    <location>
        <begin position="53"/>
        <end position="65"/>
    </location>
</feature>
<feature type="region of interest" description="Disordered" evidence="1">
    <location>
        <begin position="359"/>
        <end position="383"/>
    </location>
</feature>
<evidence type="ECO:0000256" key="1">
    <source>
        <dbReference type="SAM" id="MobiDB-lite"/>
    </source>
</evidence>
<feature type="compositionally biased region" description="Polar residues" evidence="1">
    <location>
        <begin position="421"/>
        <end position="436"/>
    </location>
</feature>
<protein>
    <submittedName>
        <fullName evidence="2">Uncharacterized protein</fullName>
    </submittedName>
</protein>
<feature type="region of interest" description="Disordered" evidence="1">
    <location>
        <begin position="38"/>
        <end position="77"/>
    </location>
</feature>
<dbReference type="OrthoDB" id="10677687at2759"/>
<evidence type="ECO:0000313" key="2">
    <source>
        <dbReference type="EMBL" id="KAF2880035.1"/>
    </source>
</evidence>
<gene>
    <name evidence="2" type="ORF">ILUMI_26156</name>
</gene>
<keyword evidence="3" id="KW-1185">Reference proteome</keyword>
<comment type="caution">
    <text evidence="2">The sequence shown here is derived from an EMBL/GenBank/DDBJ whole genome shotgun (WGS) entry which is preliminary data.</text>
</comment>
<dbReference type="Proteomes" id="UP000801492">
    <property type="component" value="Unassembled WGS sequence"/>
</dbReference>
<feature type="region of interest" description="Disordered" evidence="1">
    <location>
        <begin position="630"/>
        <end position="654"/>
    </location>
</feature>
<accession>A0A8K0FW07</accession>
<reference evidence="2" key="1">
    <citation type="submission" date="2019-08" db="EMBL/GenBank/DDBJ databases">
        <title>The genome of the North American firefly Photinus pyralis.</title>
        <authorList>
            <consortium name="Photinus pyralis genome working group"/>
            <person name="Fallon T.R."/>
            <person name="Sander Lower S.E."/>
            <person name="Weng J.-K."/>
        </authorList>
    </citation>
    <scope>NUCLEOTIDE SEQUENCE</scope>
    <source>
        <strain evidence="2">TRF0915ILg1</strain>
        <tissue evidence="2">Whole body</tissue>
    </source>
</reference>
<feature type="region of interest" description="Disordered" evidence="1">
    <location>
        <begin position="412"/>
        <end position="436"/>
    </location>
</feature>
<evidence type="ECO:0000313" key="3">
    <source>
        <dbReference type="Proteomes" id="UP000801492"/>
    </source>
</evidence>
<dbReference type="EMBL" id="VTPC01091034">
    <property type="protein sequence ID" value="KAF2880035.1"/>
    <property type="molecule type" value="Genomic_DNA"/>
</dbReference>
<name>A0A8K0FW07_IGNLU</name>
<feature type="region of interest" description="Disordered" evidence="1">
    <location>
        <begin position="250"/>
        <end position="282"/>
    </location>
</feature>
<proteinExistence type="predicted"/>
<feature type="compositionally biased region" description="Polar residues" evidence="1">
    <location>
        <begin position="255"/>
        <end position="282"/>
    </location>
</feature>
<organism evidence="2 3">
    <name type="scientific">Ignelater luminosus</name>
    <name type="common">Cucubano</name>
    <name type="synonym">Pyrophorus luminosus</name>
    <dbReference type="NCBI Taxonomy" id="2038154"/>
    <lineage>
        <taxon>Eukaryota</taxon>
        <taxon>Metazoa</taxon>
        <taxon>Ecdysozoa</taxon>
        <taxon>Arthropoda</taxon>
        <taxon>Hexapoda</taxon>
        <taxon>Insecta</taxon>
        <taxon>Pterygota</taxon>
        <taxon>Neoptera</taxon>
        <taxon>Endopterygota</taxon>
        <taxon>Coleoptera</taxon>
        <taxon>Polyphaga</taxon>
        <taxon>Elateriformia</taxon>
        <taxon>Elateroidea</taxon>
        <taxon>Elateridae</taxon>
        <taxon>Agrypninae</taxon>
        <taxon>Pyrophorini</taxon>
        <taxon>Ignelater</taxon>
    </lineage>
</organism>